<dbReference type="GO" id="GO:0018812">
    <property type="term" value="F:3-hydroxyacyl-CoA dehydratase activity"/>
    <property type="evidence" value="ECO:0007669"/>
    <property type="project" value="UniProtKB-ARBA"/>
</dbReference>
<evidence type="ECO:0000313" key="3">
    <source>
        <dbReference type="EMBL" id="CEF60394.1"/>
    </source>
</evidence>
<name>A0A090KYT5_STRRB</name>
<dbReference type="Proteomes" id="UP000035682">
    <property type="component" value="Unplaced"/>
</dbReference>
<dbReference type="InterPro" id="IPR029069">
    <property type="entry name" value="HotDog_dom_sf"/>
</dbReference>
<dbReference type="CTD" id="36385204"/>
<reference evidence="4" key="2">
    <citation type="submission" date="2014-09" db="EMBL/GenBank/DDBJ databases">
        <authorList>
            <person name="Martin A.A."/>
        </authorList>
    </citation>
    <scope>NUCLEOTIDE SEQUENCE</scope>
    <source>
        <strain evidence="4">ED321</strain>
    </source>
</reference>
<dbReference type="CDD" id="cd03448">
    <property type="entry name" value="HDE_HSD"/>
    <property type="match status" value="1"/>
</dbReference>
<evidence type="ECO:0000313" key="6">
    <source>
        <dbReference type="WormBase" id="SRAE_X000213200"/>
    </source>
</evidence>
<dbReference type="Pfam" id="PF22622">
    <property type="entry name" value="MFE-2_hydrat-2_N"/>
    <property type="match status" value="1"/>
</dbReference>
<dbReference type="Gene3D" id="3.10.129.10">
    <property type="entry name" value="Hotdog Thioesterase"/>
    <property type="match status" value="2"/>
</dbReference>
<evidence type="ECO:0000259" key="2">
    <source>
        <dbReference type="Pfam" id="PF22622"/>
    </source>
</evidence>
<dbReference type="GO" id="GO:0045087">
    <property type="term" value="P:innate immune response"/>
    <property type="evidence" value="ECO:0007669"/>
    <property type="project" value="EnsemblMetazoa"/>
</dbReference>
<dbReference type="WBParaSite" id="SRAE_X000213200.1">
    <property type="protein sequence ID" value="SRAE_X000213200.1"/>
    <property type="gene ID" value="WBGene00267710"/>
</dbReference>
<keyword evidence="4" id="KW-1185">Reference proteome</keyword>
<dbReference type="GeneID" id="36385204"/>
<dbReference type="PANTHER" id="PTHR13078">
    <property type="entry name" value="PEROXISOMAL MULTIFUNCTIONAL ENZYME TYPE 2-RELATED"/>
    <property type="match status" value="1"/>
</dbReference>
<reference evidence="3" key="1">
    <citation type="submission" date="2014-09" db="EMBL/GenBank/DDBJ databases">
        <authorList>
            <person name="Aslett A.Martin."/>
        </authorList>
    </citation>
    <scope>NUCLEOTIDE SEQUENCE</scope>
    <source>
        <strain evidence="3">ED321 Heterogonic</strain>
    </source>
</reference>
<dbReference type="AlphaFoldDB" id="A0A090KYT5"/>
<dbReference type="GO" id="GO:0042802">
    <property type="term" value="F:identical protein binding"/>
    <property type="evidence" value="ECO:0007669"/>
    <property type="project" value="EnsemblMetazoa"/>
</dbReference>
<dbReference type="OrthoDB" id="3592703at2759"/>
<proteinExistence type="predicted"/>
<evidence type="ECO:0000313" key="5">
    <source>
        <dbReference type="WBParaSite" id="SRAE_X000213200.1"/>
    </source>
</evidence>
<evidence type="ECO:0000313" key="4">
    <source>
        <dbReference type="Proteomes" id="UP000035682"/>
    </source>
</evidence>
<protein>
    <submittedName>
        <fullName evidence="3 5">Peroxisomal multifunctional enzyme type 2</fullName>
    </submittedName>
</protein>
<dbReference type="GO" id="GO:0003857">
    <property type="term" value="F:(3S)-3-hydroxyacyl-CoA dehydrogenase (NAD+) activity"/>
    <property type="evidence" value="ECO:0007669"/>
    <property type="project" value="TreeGrafter"/>
</dbReference>
<gene>
    <name evidence="3 5 6" type="ORF">SRAE_X000213200</name>
</gene>
<dbReference type="SUPFAM" id="SSF54637">
    <property type="entry name" value="Thioesterase/thiol ester dehydrase-isomerase"/>
    <property type="match status" value="2"/>
</dbReference>
<dbReference type="GO" id="GO:0006635">
    <property type="term" value="P:fatty acid beta-oxidation"/>
    <property type="evidence" value="ECO:0007669"/>
    <property type="project" value="TreeGrafter"/>
</dbReference>
<dbReference type="RefSeq" id="XP_024499603.1">
    <property type="nucleotide sequence ID" value="XM_024644318.1"/>
</dbReference>
<feature type="domain" description="MaoC-like" evidence="1">
    <location>
        <begin position="162"/>
        <end position="276"/>
    </location>
</feature>
<dbReference type="WormBase" id="SRAE_X000213200">
    <property type="protein sequence ID" value="SRP03025"/>
    <property type="gene ID" value="WBGene00267710"/>
</dbReference>
<feature type="domain" description="Peroxisomal multifunctional enzyme type 2-like N-terminal" evidence="2">
    <location>
        <begin position="16"/>
        <end position="142"/>
    </location>
</feature>
<dbReference type="PANTHER" id="PTHR13078:SF56">
    <property type="entry name" value="PEROXISOMAL MULTIFUNCTIONAL ENZYME TYPE 2"/>
    <property type="match status" value="1"/>
</dbReference>
<dbReference type="GO" id="GO:0044594">
    <property type="term" value="F:17-beta-hydroxysteroid dehydrogenase (NAD+) activity"/>
    <property type="evidence" value="ECO:0007669"/>
    <property type="project" value="TreeGrafter"/>
</dbReference>
<reference evidence="5" key="3">
    <citation type="submission" date="2020-12" db="UniProtKB">
        <authorList>
            <consortium name="WormBaseParasite"/>
        </authorList>
    </citation>
    <scope>IDENTIFICATION</scope>
</reference>
<organism evidence="3">
    <name type="scientific">Strongyloides ratti</name>
    <name type="common">Parasitic roundworm</name>
    <dbReference type="NCBI Taxonomy" id="34506"/>
    <lineage>
        <taxon>Eukaryota</taxon>
        <taxon>Metazoa</taxon>
        <taxon>Ecdysozoa</taxon>
        <taxon>Nematoda</taxon>
        <taxon>Chromadorea</taxon>
        <taxon>Rhabditida</taxon>
        <taxon>Tylenchina</taxon>
        <taxon>Panagrolaimomorpha</taxon>
        <taxon>Strongyloidoidea</taxon>
        <taxon>Strongyloididae</taxon>
        <taxon>Strongyloides</taxon>
    </lineage>
</organism>
<accession>A0A090KYT5</accession>
<sequence>MDPSLATKHKGEPVEFSYDSRDAIIYALGIGATTTSDLKFIYENHEDFQVFPTFIVSPGFSANSQMTDWPGVIFDLQSILHGEHYIEVFKPLPCEGTLKNIPKVIDIIDKGKVAIVLSEVDSYDVDTGEKIATQQFSTVYRGHGNFGGNRKSIHEKATCTMPDTLPDMVYEEKTSPYQASLYRQGGGDLNPLHIDPMFAKMSGFDKPILHGLCTLGFATRHIIKCFANNDASLFKAIKVRFVNPVMPGDTLVTSMWQKGNRIIFKVTTIENGKDVILNSYVDLKEVKKCDKKNISKL</sequence>
<dbReference type="GO" id="GO:0005777">
    <property type="term" value="C:peroxisome"/>
    <property type="evidence" value="ECO:0007669"/>
    <property type="project" value="TreeGrafter"/>
</dbReference>
<dbReference type="InterPro" id="IPR002539">
    <property type="entry name" value="MaoC-like_dom"/>
</dbReference>
<dbReference type="InterPro" id="IPR054357">
    <property type="entry name" value="MFE-2_N"/>
</dbReference>
<dbReference type="EMBL" id="LN609398">
    <property type="protein sequence ID" value="CEF60394.1"/>
    <property type="molecule type" value="Genomic_DNA"/>
</dbReference>
<evidence type="ECO:0000259" key="1">
    <source>
        <dbReference type="Pfam" id="PF01575"/>
    </source>
</evidence>
<dbReference type="OMA" id="FKHTDQE"/>
<dbReference type="Pfam" id="PF01575">
    <property type="entry name" value="MaoC_dehydratas"/>
    <property type="match status" value="1"/>
</dbReference>
<dbReference type="GO" id="GO:0050829">
    <property type="term" value="P:defense response to Gram-negative bacterium"/>
    <property type="evidence" value="ECO:0007669"/>
    <property type="project" value="EnsemblMetazoa"/>
</dbReference>